<name>A0A4Q0VX73_9BACI</name>
<dbReference type="InterPro" id="IPR003329">
    <property type="entry name" value="Cytidylyl_trans"/>
</dbReference>
<organism evidence="1 2">
    <name type="scientific">Anaerobacillus alkaliphilus</name>
    <dbReference type="NCBI Taxonomy" id="1548597"/>
    <lineage>
        <taxon>Bacteria</taxon>
        <taxon>Bacillati</taxon>
        <taxon>Bacillota</taxon>
        <taxon>Bacilli</taxon>
        <taxon>Bacillales</taxon>
        <taxon>Bacillaceae</taxon>
        <taxon>Anaerobacillus</taxon>
    </lineage>
</organism>
<dbReference type="Proteomes" id="UP000290649">
    <property type="component" value="Unassembled WGS sequence"/>
</dbReference>
<protein>
    <submittedName>
        <fullName evidence="1">Acylneuraminate cytidylyltransferase</fullName>
    </submittedName>
</protein>
<dbReference type="SUPFAM" id="SSF53448">
    <property type="entry name" value="Nucleotide-diphospho-sugar transferases"/>
    <property type="match status" value="1"/>
</dbReference>
<dbReference type="GO" id="GO:0016779">
    <property type="term" value="F:nucleotidyltransferase activity"/>
    <property type="evidence" value="ECO:0007669"/>
    <property type="project" value="UniProtKB-KW"/>
</dbReference>
<keyword evidence="2" id="KW-1185">Reference proteome</keyword>
<gene>
    <name evidence="1" type="ORF">DS745_07550</name>
</gene>
<dbReference type="PANTHER" id="PTHR42866:SF1">
    <property type="entry name" value="SPORE COAT POLYSACCHARIDE BIOSYNTHESIS PROTEIN SPSF"/>
    <property type="match status" value="1"/>
</dbReference>
<dbReference type="GO" id="GO:0005829">
    <property type="term" value="C:cytosol"/>
    <property type="evidence" value="ECO:0007669"/>
    <property type="project" value="TreeGrafter"/>
</dbReference>
<dbReference type="CDD" id="cd02518">
    <property type="entry name" value="GT2_SpsF"/>
    <property type="match status" value="1"/>
</dbReference>
<comment type="caution">
    <text evidence="1">The sequence shown here is derived from an EMBL/GenBank/DDBJ whole genome shotgun (WGS) entry which is preliminary data.</text>
</comment>
<dbReference type="InterPro" id="IPR029044">
    <property type="entry name" value="Nucleotide-diphossugar_trans"/>
</dbReference>
<keyword evidence="1" id="KW-0808">Transferase</keyword>
<dbReference type="AlphaFoldDB" id="A0A4Q0VX73"/>
<reference evidence="1 2" key="1">
    <citation type="journal article" date="2019" name="Int. J. Syst. Evol. Microbiol.">
        <title>Anaerobacillus alkaliphilus sp. nov., a novel alkaliphilic and moderately halophilic bacterium.</title>
        <authorList>
            <person name="Borsodi A.K."/>
            <person name="Aszalos J.M."/>
            <person name="Bihari P."/>
            <person name="Nagy I."/>
            <person name="Schumann P."/>
            <person name="Sproer C."/>
            <person name="Kovacs A.L."/>
            <person name="Boka K."/>
            <person name="Dobosy P."/>
            <person name="Ovari M."/>
            <person name="Szili-Kovacs T."/>
            <person name="Toth E."/>
        </authorList>
    </citation>
    <scope>NUCLEOTIDE SEQUENCE [LARGE SCALE GENOMIC DNA]</scope>
    <source>
        <strain evidence="1 2">B16-10</strain>
    </source>
</reference>
<dbReference type="OrthoDB" id="9815559at2"/>
<dbReference type="Gene3D" id="3.90.550.10">
    <property type="entry name" value="Spore Coat Polysaccharide Biosynthesis Protein SpsA, Chain A"/>
    <property type="match status" value="1"/>
</dbReference>
<dbReference type="EMBL" id="QOUX01000026">
    <property type="protein sequence ID" value="RXJ02235.1"/>
    <property type="molecule type" value="Genomic_DNA"/>
</dbReference>
<keyword evidence="1" id="KW-0548">Nucleotidyltransferase</keyword>
<sequence>MKVGAIIQARMGSTRLSGKVMKEIKGKTVLGHVIERVSQSTLIDQIVIATTDLTRDNVIEVEAKKYGANVFRGSEKDVLSRYFYAAKQNNIDVVVRITSDCPLIDPFVVDDVVSKFLEHRYNLVTNAGSDHCQRTYPRGLDTEVLSFAALEDAYHHAKEEYQREHVTPYIYEHSNNIHYVMNETDYSKYRWTLDTEEDFELINEVYKRLYNGSHDFYLEDIVQLFVKEPDLFNINAHIEQKKIN</sequence>
<dbReference type="Pfam" id="PF02348">
    <property type="entry name" value="CTP_transf_3"/>
    <property type="match status" value="1"/>
</dbReference>
<evidence type="ECO:0000313" key="2">
    <source>
        <dbReference type="Proteomes" id="UP000290649"/>
    </source>
</evidence>
<evidence type="ECO:0000313" key="1">
    <source>
        <dbReference type="EMBL" id="RXJ02235.1"/>
    </source>
</evidence>
<dbReference type="PANTHER" id="PTHR42866">
    <property type="entry name" value="3-DEOXY-MANNO-OCTULOSONATE CYTIDYLYLTRANSFERASE"/>
    <property type="match status" value="1"/>
</dbReference>
<accession>A0A4Q0VX73</accession>
<proteinExistence type="predicted"/>